<organism evidence="7 8">
    <name type="scientific">Albidovulum marisflavi</name>
    <dbReference type="NCBI Taxonomy" id="2984159"/>
    <lineage>
        <taxon>Bacteria</taxon>
        <taxon>Pseudomonadati</taxon>
        <taxon>Pseudomonadota</taxon>
        <taxon>Alphaproteobacteria</taxon>
        <taxon>Rhodobacterales</taxon>
        <taxon>Paracoccaceae</taxon>
        <taxon>Albidovulum</taxon>
    </lineage>
</organism>
<comment type="catalytic activity">
    <reaction evidence="2">
        <text>UDP-N-acetyl-alpha-D-glucosamine = UDP-N-acetyl-alpha-D-mannosamine</text>
        <dbReference type="Rhea" id="RHEA:17213"/>
        <dbReference type="ChEBI" id="CHEBI:57705"/>
        <dbReference type="ChEBI" id="CHEBI:68623"/>
        <dbReference type="EC" id="5.1.3.14"/>
    </reaction>
</comment>
<accession>A0ABT2Z9K3</accession>
<evidence type="ECO:0000256" key="3">
    <source>
        <dbReference type="ARBA" id="ARBA00038209"/>
    </source>
</evidence>
<evidence type="ECO:0000259" key="6">
    <source>
        <dbReference type="Pfam" id="PF02350"/>
    </source>
</evidence>
<dbReference type="InterPro" id="IPR003331">
    <property type="entry name" value="UDP_GlcNAc_Epimerase_2_dom"/>
</dbReference>
<dbReference type="GO" id="GO:0008761">
    <property type="term" value="F:UDP-N-acetylglucosamine 2-epimerase activity"/>
    <property type="evidence" value="ECO:0007669"/>
    <property type="project" value="UniProtKB-EC"/>
</dbReference>
<evidence type="ECO:0000256" key="1">
    <source>
        <dbReference type="ARBA" id="ARBA00023235"/>
    </source>
</evidence>
<comment type="similarity">
    <text evidence="3 5">Belongs to the UDP-N-acetylglucosamine 2-epimerase family.</text>
</comment>
<keyword evidence="1 5" id="KW-0413">Isomerase</keyword>
<sequence>MMKILVVFGTRPEAIKCFPVVEELRTRRGVQVIACTTAQHRHILDQVMQLVGLVPDIDLHLMRDKPTLTDITTDVLHRIGEVLEKERPDRVLVQGDTTTAMATAMAAFYRGIPVGHIEAGLRTDTILSPWPEEANRRIVSVIADMHFAPTAAARDNLLRENIDPRTIHLTGNTVIDALHSVRDRLAAAEVSPLPDHPKLRALLDQGRRLILMTAHRRENWGDGIDAICRAARELADRGDVVVALPVHPNPRVSVPVRAALGEHPAICLLEPLDYAEFVAMLGRSVIVLTDSGGVQEEAPALGKPVLVLRDTTERPEGVEAGCARLIGLNSGRIVAEAARLLDDAEAYRAMSRVANPYGDGTAARQIADAILAGAVQSRSRAFGT</sequence>
<comment type="caution">
    <text evidence="7">The sequence shown here is derived from an EMBL/GenBank/DDBJ whole genome shotgun (WGS) entry which is preliminary data.</text>
</comment>
<dbReference type="SUPFAM" id="SSF53756">
    <property type="entry name" value="UDP-Glycosyltransferase/glycogen phosphorylase"/>
    <property type="match status" value="1"/>
</dbReference>
<evidence type="ECO:0000256" key="5">
    <source>
        <dbReference type="RuleBase" id="RU003513"/>
    </source>
</evidence>
<name>A0ABT2Z9K3_9RHOB</name>
<evidence type="ECO:0000256" key="4">
    <source>
        <dbReference type="ARBA" id="ARBA00038858"/>
    </source>
</evidence>
<dbReference type="Gene3D" id="3.40.50.2000">
    <property type="entry name" value="Glycogen Phosphorylase B"/>
    <property type="match status" value="2"/>
</dbReference>
<reference evidence="7 8" key="1">
    <citation type="submission" date="2022-10" db="EMBL/GenBank/DDBJ databases">
        <title>Defluviimonas sp. nov., isolated from ocean surface water.</title>
        <authorList>
            <person name="He W."/>
            <person name="Wang L."/>
            <person name="Zhang D.-F."/>
        </authorList>
    </citation>
    <scope>NUCLEOTIDE SEQUENCE [LARGE SCALE GENOMIC DNA]</scope>
    <source>
        <strain evidence="7 8">WL0002</strain>
    </source>
</reference>
<gene>
    <name evidence="7" type="primary">wecB</name>
    <name evidence="7" type="ORF">OEW28_04145</name>
</gene>
<dbReference type="EMBL" id="JAOWKY010000001">
    <property type="protein sequence ID" value="MCV2867810.1"/>
    <property type="molecule type" value="Genomic_DNA"/>
</dbReference>
<dbReference type="PANTHER" id="PTHR43174">
    <property type="entry name" value="UDP-N-ACETYLGLUCOSAMINE 2-EPIMERASE"/>
    <property type="match status" value="1"/>
</dbReference>
<evidence type="ECO:0000313" key="7">
    <source>
        <dbReference type="EMBL" id="MCV2867810.1"/>
    </source>
</evidence>
<evidence type="ECO:0000313" key="8">
    <source>
        <dbReference type="Proteomes" id="UP001652542"/>
    </source>
</evidence>
<dbReference type="Proteomes" id="UP001652542">
    <property type="component" value="Unassembled WGS sequence"/>
</dbReference>
<dbReference type="InterPro" id="IPR029767">
    <property type="entry name" value="WecB-like"/>
</dbReference>
<dbReference type="EC" id="5.1.3.14" evidence="4"/>
<dbReference type="PANTHER" id="PTHR43174:SF2">
    <property type="entry name" value="UDP-N-ACETYLGLUCOSAMINE 2-EPIMERASE"/>
    <property type="match status" value="1"/>
</dbReference>
<feature type="domain" description="UDP-N-acetylglucosamine 2-epimerase" evidence="6">
    <location>
        <begin position="23"/>
        <end position="370"/>
    </location>
</feature>
<dbReference type="CDD" id="cd03786">
    <property type="entry name" value="GTB_UDP-GlcNAc_2-Epimerase"/>
    <property type="match status" value="1"/>
</dbReference>
<protein>
    <recommendedName>
        <fullName evidence="4">UDP-N-acetylglucosamine 2-epimerase (non-hydrolyzing)</fullName>
        <ecNumber evidence="4">5.1.3.14</ecNumber>
    </recommendedName>
</protein>
<dbReference type="NCBIfam" id="TIGR00236">
    <property type="entry name" value="wecB"/>
    <property type="match status" value="1"/>
</dbReference>
<keyword evidence="8" id="KW-1185">Reference proteome</keyword>
<proteinExistence type="inferred from homology"/>
<dbReference type="Pfam" id="PF02350">
    <property type="entry name" value="Epimerase_2"/>
    <property type="match status" value="1"/>
</dbReference>
<evidence type="ECO:0000256" key="2">
    <source>
        <dbReference type="ARBA" id="ARBA00036080"/>
    </source>
</evidence>